<sequence>MFKFVVILTIVAFAIAHPTKILQDPRIDVNTNWRVVGGTDAEAGAFPFIVSLRTTSNNLFCGGSIINNEWILTAAHCIVGVGGNPAEVMVVAGTNTLNAGGVTHPASRFIVHGDFEYETLFNDVAVIQLAIPLSYTSVIGPVALNTADTGAVTATLIGWGLTSTEGYIPNNLQQLNTNTITHALCQSTWGSLVITSQICAFSAFGQGACFGDSGGPLVQAGSNVQLGIVSFGVACAQGFPDVYTRVSSFDSWITSSIA</sequence>
<dbReference type="FunFam" id="2.40.10.10:FF:000047">
    <property type="entry name" value="Trypsin eta"/>
    <property type="match status" value="1"/>
</dbReference>
<keyword evidence="6 8" id="KW-0720">Serine protease</keyword>
<dbReference type="PROSITE" id="PS00134">
    <property type="entry name" value="TRYPSIN_HIS"/>
    <property type="match status" value="1"/>
</dbReference>
<evidence type="ECO:0000256" key="4">
    <source>
        <dbReference type="ARBA" id="ARBA00022670"/>
    </source>
</evidence>
<reference evidence="11" key="1">
    <citation type="submission" date="2007-12" db="EMBL/GenBank/DDBJ databases">
        <authorList>
            <person name="Marshall S.D.G."/>
            <person name="Gatehouse L.N."/>
            <person name="Becher S.A."/>
            <person name="Christeller J.T."/>
            <person name="Gatehouse H.S."/>
            <person name="Hurst M.R.H."/>
            <person name="Boucias D.G."/>
            <person name="Jackson T.A."/>
        </authorList>
    </citation>
    <scope>NUCLEOTIDE SEQUENCE</scope>
</reference>
<keyword evidence="3" id="KW-0964">Secreted</keyword>
<dbReference type="AlphaFoldDB" id="B0ZBN6"/>
<dbReference type="EC" id="3.4.21.-" evidence="11"/>
<dbReference type="PRINTS" id="PR00722">
    <property type="entry name" value="CHYMOTRYPSIN"/>
</dbReference>
<keyword evidence="7" id="KW-1015">Disulfide bond</keyword>
<dbReference type="PANTHER" id="PTHR24276">
    <property type="entry name" value="POLYSERASE-RELATED"/>
    <property type="match status" value="1"/>
</dbReference>
<dbReference type="EMBL" id="EU339302">
    <property type="protein sequence ID" value="ABZ04016.1"/>
    <property type="molecule type" value="mRNA"/>
</dbReference>
<dbReference type="CDD" id="cd00190">
    <property type="entry name" value="Tryp_SPc"/>
    <property type="match status" value="1"/>
</dbReference>
<comment type="subcellular location">
    <subcellularLocation>
        <location evidence="1">Secreted</location>
    </subcellularLocation>
</comment>
<accession>B0ZBN6</accession>
<evidence type="ECO:0000256" key="6">
    <source>
        <dbReference type="ARBA" id="ARBA00022825"/>
    </source>
</evidence>
<name>B0ZBN6_9SCAR</name>
<dbReference type="Pfam" id="PF00089">
    <property type="entry name" value="Trypsin"/>
    <property type="match status" value="1"/>
</dbReference>
<feature type="domain" description="Peptidase S1" evidence="10">
    <location>
        <begin position="35"/>
        <end position="258"/>
    </location>
</feature>
<comment type="similarity">
    <text evidence="2">Belongs to the peptidase S1 family.</text>
</comment>
<dbReference type="MEROPS" id="S01.438"/>
<feature type="signal peptide" evidence="9">
    <location>
        <begin position="1"/>
        <end position="16"/>
    </location>
</feature>
<evidence type="ECO:0000256" key="8">
    <source>
        <dbReference type="RuleBase" id="RU363034"/>
    </source>
</evidence>
<protein>
    <submittedName>
        <fullName evidence="11">Serine protease 8</fullName>
        <ecNumber evidence="11">3.4.21.-</ecNumber>
    </submittedName>
</protein>
<keyword evidence="4 8" id="KW-0645">Protease</keyword>
<feature type="chain" id="PRO_5002761322" evidence="9">
    <location>
        <begin position="17"/>
        <end position="258"/>
    </location>
</feature>
<dbReference type="InterPro" id="IPR001314">
    <property type="entry name" value="Peptidase_S1A"/>
</dbReference>
<dbReference type="InterPro" id="IPR033116">
    <property type="entry name" value="TRYPSIN_SER"/>
</dbReference>
<proteinExistence type="evidence at transcript level"/>
<dbReference type="SMART" id="SM00020">
    <property type="entry name" value="Tryp_SPc"/>
    <property type="match status" value="1"/>
</dbReference>
<dbReference type="GO" id="GO:0005576">
    <property type="term" value="C:extracellular region"/>
    <property type="evidence" value="ECO:0007669"/>
    <property type="project" value="UniProtKB-SubCell"/>
</dbReference>
<organism evidence="11">
    <name type="scientific">Costelytra zealandica</name>
    <dbReference type="NCBI Taxonomy" id="50579"/>
    <lineage>
        <taxon>Eukaryota</taxon>
        <taxon>Metazoa</taxon>
        <taxon>Ecdysozoa</taxon>
        <taxon>Arthropoda</taxon>
        <taxon>Hexapoda</taxon>
        <taxon>Insecta</taxon>
        <taxon>Pterygota</taxon>
        <taxon>Neoptera</taxon>
        <taxon>Endopterygota</taxon>
        <taxon>Coleoptera</taxon>
        <taxon>Polyphaga</taxon>
        <taxon>Scarabaeiformia</taxon>
        <taxon>Scarabaeidae</taxon>
        <taxon>Melolonthinae</taxon>
        <taxon>Costelytra</taxon>
    </lineage>
</organism>
<evidence type="ECO:0000256" key="2">
    <source>
        <dbReference type="ARBA" id="ARBA00007664"/>
    </source>
</evidence>
<dbReference type="InterPro" id="IPR018114">
    <property type="entry name" value="TRYPSIN_HIS"/>
</dbReference>
<evidence type="ECO:0000259" key="10">
    <source>
        <dbReference type="PROSITE" id="PS50240"/>
    </source>
</evidence>
<dbReference type="GO" id="GO:0004252">
    <property type="term" value="F:serine-type endopeptidase activity"/>
    <property type="evidence" value="ECO:0007669"/>
    <property type="project" value="InterPro"/>
</dbReference>
<dbReference type="SUPFAM" id="SSF50494">
    <property type="entry name" value="Trypsin-like serine proteases"/>
    <property type="match status" value="1"/>
</dbReference>
<evidence type="ECO:0000256" key="9">
    <source>
        <dbReference type="SAM" id="SignalP"/>
    </source>
</evidence>
<evidence type="ECO:0000256" key="5">
    <source>
        <dbReference type="ARBA" id="ARBA00022801"/>
    </source>
</evidence>
<evidence type="ECO:0000256" key="7">
    <source>
        <dbReference type="ARBA" id="ARBA00023157"/>
    </source>
</evidence>
<dbReference type="PANTHER" id="PTHR24276:SF96">
    <property type="entry name" value="PEPTIDASE S1 DOMAIN-CONTAINING PROTEIN"/>
    <property type="match status" value="1"/>
</dbReference>
<dbReference type="InterPro" id="IPR050430">
    <property type="entry name" value="Peptidase_S1"/>
</dbReference>
<evidence type="ECO:0000313" key="11">
    <source>
        <dbReference type="EMBL" id="ABZ04016.1"/>
    </source>
</evidence>
<keyword evidence="5 8" id="KW-0378">Hydrolase</keyword>
<dbReference type="GO" id="GO:0016485">
    <property type="term" value="P:protein processing"/>
    <property type="evidence" value="ECO:0007669"/>
    <property type="project" value="UniProtKB-ARBA"/>
</dbReference>
<dbReference type="PROSITE" id="PS50240">
    <property type="entry name" value="TRYPSIN_DOM"/>
    <property type="match status" value="1"/>
</dbReference>
<gene>
    <name evidence="11" type="primary">SP8</name>
</gene>
<dbReference type="PROSITE" id="PS00135">
    <property type="entry name" value="TRYPSIN_SER"/>
    <property type="match status" value="1"/>
</dbReference>
<dbReference type="Gene3D" id="2.40.10.10">
    <property type="entry name" value="Trypsin-like serine proteases"/>
    <property type="match status" value="2"/>
</dbReference>
<dbReference type="InterPro" id="IPR001254">
    <property type="entry name" value="Trypsin_dom"/>
</dbReference>
<evidence type="ECO:0000256" key="3">
    <source>
        <dbReference type="ARBA" id="ARBA00022525"/>
    </source>
</evidence>
<dbReference type="InterPro" id="IPR009003">
    <property type="entry name" value="Peptidase_S1_PA"/>
</dbReference>
<reference evidence="11" key="2">
    <citation type="journal article" date="2008" name="Insect Mol. Biol.">
        <title>Serine proteases identified from a Costelytra zealandica (White) (Coleoptera: Scarabaeidae) midgut EST library and their expression through insect development.</title>
        <authorList>
            <person name="Marshall S.D."/>
            <person name="Gatehouse L.N."/>
            <person name="Becher S.A."/>
            <person name="Christeller J.T."/>
            <person name="Gatehouse H.S."/>
            <person name="Hurst M.R."/>
            <person name="Boucias D.G."/>
            <person name="Jackson T.A."/>
        </authorList>
    </citation>
    <scope>NUCLEOTIDE SEQUENCE</scope>
</reference>
<keyword evidence="9" id="KW-0732">Signal</keyword>
<evidence type="ECO:0000256" key="1">
    <source>
        <dbReference type="ARBA" id="ARBA00004613"/>
    </source>
</evidence>
<dbReference type="InterPro" id="IPR043504">
    <property type="entry name" value="Peptidase_S1_PA_chymotrypsin"/>
</dbReference>